<dbReference type="InterPro" id="IPR025665">
    <property type="entry name" value="Beta-barrel_OMP_2"/>
</dbReference>
<keyword evidence="1" id="KW-0732">Signal</keyword>
<name>A0A941IXS2_9BACT</name>
<feature type="chain" id="PRO_5038141444" evidence="1">
    <location>
        <begin position="24"/>
        <end position="304"/>
    </location>
</feature>
<evidence type="ECO:0000313" key="3">
    <source>
        <dbReference type="EMBL" id="MBR8537121.1"/>
    </source>
</evidence>
<dbReference type="Pfam" id="PF13568">
    <property type="entry name" value="OMP_b-brl_2"/>
    <property type="match status" value="1"/>
</dbReference>
<sequence length="304" mass="34610">MKKALKIVLLAAFTLAVLGNTNAQEKEKSKSVVSVEEKNGKSIVKAPGVKVEVDEFNDTITKITIGSRRFEVIEDYNRSRIRMVRVPREKFKGHWAGCDIGFNGYMTSDFSTDLPSDALFMDLNGSKSVTFSINFLQYNIGLQRHKNNFGMVLGAGWTFYNYRTDQPYTFERDTETGQTIGVPVPAERSVEKNKITTSFINIPLLFEYQFPSSEPFHRFYISAGPYCGFKIGGHTKLVYKENGNRTKDKGKDDINLTPFQYGAMVRVGYRFINLYASYNFSTFYTENRGPELYPFTIGLSLVQF</sequence>
<proteinExistence type="predicted"/>
<dbReference type="AlphaFoldDB" id="A0A941IXS2"/>
<evidence type="ECO:0000313" key="4">
    <source>
        <dbReference type="Proteomes" id="UP000679220"/>
    </source>
</evidence>
<dbReference type="EMBL" id="JAGTAR010000027">
    <property type="protein sequence ID" value="MBR8537121.1"/>
    <property type="molecule type" value="Genomic_DNA"/>
</dbReference>
<gene>
    <name evidence="3" type="ORF">KDU71_16245</name>
</gene>
<dbReference type="RefSeq" id="WP_212192146.1">
    <property type="nucleotide sequence ID" value="NZ_JAGTAR010000027.1"/>
</dbReference>
<feature type="domain" description="Outer membrane protein beta-barrel" evidence="2">
    <location>
        <begin position="99"/>
        <end position="281"/>
    </location>
</feature>
<evidence type="ECO:0000259" key="2">
    <source>
        <dbReference type="Pfam" id="PF13568"/>
    </source>
</evidence>
<protein>
    <submittedName>
        <fullName evidence="3">PorT family protein</fullName>
    </submittedName>
</protein>
<keyword evidence="4" id="KW-1185">Reference proteome</keyword>
<comment type="caution">
    <text evidence="3">The sequence shown here is derived from an EMBL/GenBank/DDBJ whole genome shotgun (WGS) entry which is preliminary data.</text>
</comment>
<accession>A0A941IXS2</accession>
<reference evidence="3" key="1">
    <citation type="journal article" date="2018" name="Int. J. Syst. Evol. Microbiol.">
        <title>Carboxylicivirga sediminis sp. nov., isolated from coastal sediment.</title>
        <authorList>
            <person name="Wang F.Q."/>
            <person name="Ren L.H."/>
            <person name="Zou R.J."/>
            <person name="Sun Y.Z."/>
            <person name="Liu X.J."/>
            <person name="Jiang F."/>
            <person name="Liu L.J."/>
        </authorList>
    </citation>
    <scope>NUCLEOTIDE SEQUENCE</scope>
    <source>
        <strain evidence="3">JR1</strain>
    </source>
</reference>
<evidence type="ECO:0000256" key="1">
    <source>
        <dbReference type="SAM" id="SignalP"/>
    </source>
</evidence>
<dbReference type="Proteomes" id="UP000679220">
    <property type="component" value="Unassembled WGS sequence"/>
</dbReference>
<organism evidence="3 4">
    <name type="scientific">Carboxylicivirga sediminis</name>
    <dbReference type="NCBI Taxonomy" id="2006564"/>
    <lineage>
        <taxon>Bacteria</taxon>
        <taxon>Pseudomonadati</taxon>
        <taxon>Bacteroidota</taxon>
        <taxon>Bacteroidia</taxon>
        <taxon>Marinilabiliales</taxon>
        <taxon>Marinilabiliaceae</taxon>
        <taxon>Carboxylicivirga</taxon>
    </lineage>
</organism>
<reference evidence="3" key="2">
    <citation type="submission" date="2021-04" db="EMBL/GenBank/DDBJ databases">
        <authorList>
            <person name="Zhang T."/>
            <person name="Zhang Y."/>
            <person name="Lu D."/>
            <person name="Zuo D."/>
            <person name="Du Z."/>
        </authorList>
    </citation>
    <scope>NUCLEOTIDE SEQUENCE</scope>
    <source>
        <strain evidence="3">JR1</strain>
    </source>
</reference>
<feature type="signal peptide" evidence="1">
    <location>
        <begin position="1"/>
        <end position="23"/>
    </location>
</feature>